<name>A0A1W1I899_9BACT</name>
<accession>A0A1W1I899</accession>
<gene>
    <name evidence="2" type="ORF">NSJP_3048</name>
</gene>
<sequence>MSVNLATMTHHTQQEQTESRTRGKSLLPVCCMCGLIRIESQSPAAPERWVTSRLYEKTHQIDPRECLFTHTYCPGCYTKFMRKVRAA</sequence>
<evidence type="ECO:0000313" key="3">
    <source>
        <dbReference type="Proteomes" id="UP000192042"/>
    </source>
</evidence>
<evidence type="ECO:0000313" key="2">
    <source>
        <dbReference type="EMBL" id="SLM49215.1"/>
    </source>
</evidence>
<dbReference type="OrthoDB" id="2645267at2"/>
<evidence type="ECO:0000256" key="1">
    <source>
        <dbReference type="SAM" id="MobiDB-lite"/>
    </source>
</evidence>
<dbReference type="EMBL" id="LT828648">
    <property type="protein sequence ID" value="SLM49215.1"/>
    <property type="molecule type" value="Genomic_DNA"/>
</dbReference>
<reference evidence="2 3" key="1">
    <citation type="submission" date="2017-03" db="EMBL/GenBank/DDBJ databases">
        <authorList>
            <person name="Afonso C.L."/>
            <person name="Miller P.J."/>
            <person name="Scott M.A."/>
            <person name="Spackman E."/>
            <person name="Goraichik I."/>
            <person name="Dimitrov K.M."/>
            <person name="Suarez D.L."/>
            <person name="Swayne D.E."/>
        </authorList>
    </citation>
    <scope>NUCLEOTIDE SEQUENCE [LARGE SCALE GENOMIC DNA]</scope>
    <source>
        <strain evidence="2">Genome sequencing of Nitrospira japonica strain NJ11</strain>
    </source>
</reference>
<keyword evidence="3" id="KW-1185">Reference proteome</keyword>
<dbReference type="AlphaFoldDB" id="A0A1W1I899"/>
<proteinExistence type="predicted"/>
<organism evidence="2 3">
    <name type="scientific">Nitrospira japonica</name>
    <dbReference type="NCBI Taxonomy" id="1325564"/>
    <lineage>
        <taxon>Bacteria</taxon>
        <taxon>Pseudomonadati</taxon>
        <taxon>Nitrospirota</taxon>
        <taxon>Nitrospiria</taxon>
        <taxon>Nitrospirales</taxon>
        <taxon>Nitrospiraceae</taxon>
        <taxon>Nitrospira</taxon>
    </lineage>
</organism>
<dbReference type="Proteomes" id="UP000192042">
    <property type="component" value="Chromosome I"/>
</dbReference>
<dbReference type="KEGG" id="nja:NSJP_3048"/>
<feature type="region of interest" description="Disordered" evidence="1">
    <location>
        <begin position="1"/>
        <end position="21"/>
    </location>
</feature>
<protein>
    <submittedName>
        <fullName evidence="2">Uncharacterized protein</fullName>
    </submittedName>
</protein>